<sequence>RTHLLRSLLVLEMAKQVELSVRCVVKGYHECPFEVNVGEIFYAFKKRGERGNAFRVTNDRGQLGHLQIELVGPLWPSMILCIMVWKRVTLKRLKDNFVLVSRRSESSNISGF</sequence>
<organism evidence="1 2">
    <name type="scientific">Porites lobata</name>
    <dbReference type="NCBI Taxonomy" id="104759"/>
    <lineage>
        <taxon>Eukaryota</taxon>
        <taxon>Metazoa</taxon>
        <taxon>Cnidaria</taxon>
        <taxon>Anthozoa</taxon>
        <taxon>Hexacorallia</taxon>
        <taxon>Scleractinia</taxon>
        <taxon>Fungiina</taxon>
        <taxon>Poritidae</taxon>
        <taxon>Porites</taxon>
    </lineage>
</organism>
<accession>A0ABN8PSK6</accession>
<protein>
    <submittedName>
        <fullName evidence="1">Uncharacterized protein</fullName>
    </submittedName>
</protein>
<evidence type="ECO:0000313" key="2">
    <source>
        <dbReference type="Proteomes" id="UP001159405"/>
    </source>
</evidence>
<dbReference type="EMBL" id="CALNXK010000084">
    <property type="protein sequence ID" value="CAH3148590.1"/>
    <property type="molecule type" value="Genomic_DNA"/>
</dbReference>
<name>A0ABN8PSK6_9CNID</name>
<reference evidence="1 2" key="1">
    <citation type="submission" date="2022-05" db="EMBL/GenBank/DDBJ databases">
        <authorList>
            <consortium name="Genoscope - CEA"/>
            <person name="William W."/>
        </authorList>
    </citation>
    <scope>NUCLEOTIDE SEQUENCE [LARGE SCALE GENOMIC DNA]</scope>
</reference>
<evidence type="ECO:0000313" key="1">
    <source>
        <dbReference type="EMBL" id="CAH3148590.1"/>
    </source>
</evidence>
<gene>
    <name evidence="1" type="ORF">PLOB_00046696</name>
</gene>
<dbReference type="Proteomes" id="UP001159405">
    <property type="component" value="Unassembled WGS sequence"/>
</dbReference>
<proteinExistence type="predicted"/>
<keyword evidence="2" id="KW-1185">Reference proteome</keyword>
<feature type="non-terminal residue" evidence="1">
    <location>
        <position position="1"/>
    </location>
</feature>
<comment type="caution">
    <text evidence="1">The sequence shown here is derived from an EMBL/GenBank/DDBJ whole genome shotgun (WGS) entry which is preliminary data.</text>
</comment>